<dbReference type="STRING" id="758803.SAMN05421803_106150"/>
<reference evidence="3 4" key="1">
    <citation type="submission" date="2016-11" db="EMBL/GenBank/DDBJ databases">
        <authorList>
            <person name="Jaros S."/>
            <person name="Januszkiewicz K."/>
            <person name="Wedrychowicz H."/>
        </authorList>
    </citation>
    <scope>NUCLEOTIDE SEQUENCE [LARGE SCALE GENOMIC DNA]</scope>
    <source>
        <strain evidence="3 4">CGMCC 4.5723</strain>
    </source>
</reference>
<evidence type="ECO:0000256" key="1">
    <source>
        <dbReference type="SAM" id="MobiDB-lite"/>
    </source>
</evidence>
<protein>
    <recommendedName>
        <fullName evidence="2">DUF305 domain-containing protein</fullName>
    </recommendedName>
</protein>
<gene>
    <name evidence="3" type="ORF">SAMN05421803_106150</name>
</gene>
<dbReference type="OrthoDB" id="26872at2"/>
<sequence>MRTRPDTPTPWGKADRRRDRAGAANLPCPGARPWVRVLLLAVPLTAELDRLFPESTVAHHEGAVAMAGAEPADGADERARALAQEIADSQEAEIAEMQEMPGGASSDGPGGPSEEEHGGR</sequence>
<feature type="region of interest" description="Disordered" evidence="1">
    <location>
        <begin position="91"/>
        <end position="120"/>
    </location>
</feature>
<dbReference type="Gene3D" id="1.20.1260.10">
    <property type="match status" value="1"/>
</dbReference>
<dbReference type="InterPro" id="IPR012347">
    <property type="entry name" value="Ferritin-like"/>
</dbReference>
<evidence type="ECO:0000259" key="2">
    <source>
        <dbReference type="Pfam" id="PF03713"/>
    </source>
</evidence>
<dbReference type="InterPro" id="IPR005183">
    <property type="entry name" value="DUF305_CopM-like"/>
</dbReference>
<feature type="domain" description="DUF305" evidence="2">
    <location>
        <begin position="45"/>
        <end position="100"/>
    </location>
</feature>
<name>A0A1M6JIE4_9ACTN</name>
<evidence type="ECO:0000313" key="3">
    <source>
        <dbReference type="EMBL" id="SHJ46508.1"/>
    </source>
</evidence>
<proteinExistence type="predicted"/>
<feature type="region of interest" description="Disordered" evidence="1">
    <location>
        <begin position="1"/>
        <end position="28"/>
    </location>
</feature>
<dbReference type="Proteomes" id="UP000184452">
    <property type="component" value="Unassembled WGS sequence"/>
</dbReference>
<organism evidence="3 4">
    <name type="scientific">Nocardiopsis flavescens</name>
    <dbReference type="NCBI Taxonomy" id="758803"/>
    <lineage>
        <taxon>Bacteria</taxon>
        <taxon>Bacillati</taxon>
        <taxon>Actinomycetota</taxon>
        <taxon>Actinomycetes</taxon>
        <taxon>Streptosporangiales</taxon>
        <taxon>Nocardiopsidaceae</taxon>
        <taxon>Nocardiopsis</taxon>
    </lineage>
</organism>
<accession>A0A1M6JIE4</accession>
<dbReference type="EMBL" id="FQZK01000006">
    <property type="protein sequence ID" value="SHJ46508.1"/>
    <property type="molecule type" value="Genomic_DNA"/>
</dbReference>
<evidence type="ECO:0000313" key="4">
    <source>
        <dbReference type="Proteomes" id="UP000184452"/>
    </source>
</evidence>
<dbReference type="Pfam" id="PF03713">
    <property type="entry name" value="DUF305"/>
    <property type="match status" value="1"/>
</dbReference>
<dbReference type="AlphaFoldDB" id="A0A1M6JIE4"/>
<keyword evidence="4" id="KW-1185">Reference proteome</keyword>